<reference evidence="5 6" key="1">
    <citation type="submission" date="2019-08" db="EMBL/GenBank/DDBJ databases">
        <title>Gluconobacter frateurii HD924 genome.</title>
        <authorList>
            <person name="Liu Y."/>
            <person name="Zhang P."/>
        </authorList>
    </citation>
    <scope>NUCLEOTIDE SEQUENCE [LARGE SCALE GENOMIC DNA]</scope>
    <source>
        <strain evidence="5 6">HD924</strain>
    </source>
</reference>
<feature type="DNA-binding region" description="H-T-H motif" evidence="2">
    <location>
        <begin position="44"/>
        <end position="63"/>
    </location>
</feature>
<evidence type="ECO:0000256" key="2">
    <source>
        <dbReference type="PROSITE-ProRule" id="PRU00335"/>
    </source>
</evidence>
<feature type="domain" description="HTH tetR-type" evidence="4">
    <location>
        <begin position="21"/>
        <end position="81"/>
    </location>
</feature>
<organism evidence="5 6">
    <name type="scientific">Gluconobacter thailandicus</name>
    <dbReference type="NCBI Taxonomy" id="257438"/>
    <lineage>
        <taxon>Bacteria</taxon>
        <taxon>Pseudomonadati</taxon>
        <taxon>Pseudomonadota</taxon>
        <taxon>Alphaproteobacteria</taxon>
        <taxon>Acetobacterales</taxon>
        <taxon>Acetobacteraceae</taxon>
        <taxon>Gluconobacter</taxon>
    </lineage>
</organism>
<dbReference type="InterPro" id="IPR001647">
    <property type="entry name" value="HTH_TetR"/>
</dbReference>
<dbReference type="EMBL" id="CP043043">
    <property type="protein sequence ID" value="QEH97552.1"/>
    <property type="molecule type" value="Genomic_DNA"/>
</dbReference>
<dbReference type="InterPro" id="IPR009057">
    <property type="entry name" value="Homeodomain-like_sf"/>
</dbReference>
<dbReference type="PROSITE" id="PS50977">
    <property type="entry name" value="HTH_TETR_2"/>
    <property type="match status" value="1"/>
</dbReference>
<evidence type="ECO:0000313" key="6">
    <source>
        <dbReference type="Proteomes" id="UP000323560"/>
    </source>
</evidence>
<dbReference type="SUPFAM" id="SSF46689">
    <property type="entry name" value="Homeodomain-like"/>
    <property type="match status" value="1"/>
</dbReference>
<sequence length="210" mass="22647">MKTLKFPSPSAPPSKSSDEVRSRKVQFTSTLADLALEEGIATLGLRGMAAKIGTSDRMLIYYFGTRDQLIVDVLEQVSTRLSALLLRIDDGSRSSPGQFLMRVLAMAHDPEIAPFMKLWTEVIARGARGEAPYDRIGPGAVKSWTDWIDSKLAPSSDDTDVGRAAALLSIVEGVTLLEMAAPGSTNDVASFLSRALDTSLSRSDEVIEAD</sequence>
<protein>
    <submittedName>
        <fullName evidence="5">TetR/AcrR family transcriptional regulator</fullName>
    </submittedName>
</protein>
<gene>
    <name evidence="5" type="ORF">FXF46_02495</name>
</gene>
<dbReference type="Proteomes" id="UP000323560">
    <property type="component" value="Chromosome"/>
</dbReference>
<dbReference type="Gene3D" id="1.10.357.10">
    <property type="entry name" value="Tetracycline Repressor, domain 2"/>
    <property type="match status" value="1"/>
</dbReference>
<feature type="region of interest" description="Disordered" evidence="3">
    <location>
        <begin position="1"/>
        <end position="22"/>
    </location>
</feature>
<dbReference type="GO" id="GO:0003677">
    <property type="term" value="F:DNA binding"/>
    <property type="evidence" value="ECO:0007669"/>
    <property type="project" value="UniProtKB-UniRule"/>
</dbReference>
<evidence type="ECO:0000313" key="5">
    <source>
        <dbReference type="EMBL" id="QEH97552.1"/>
    </source>
</evidence>
<accession>A0AAP9EVL8</accession>
<dbReference type="AlphaFoldDB" id="A0AAP9EVL8"/>
<dbReference type="KEGG" id="gti:FXF46_02495"/>
<evidence type="ECO:0000259" key="4">
    <source>
        <dbReference type="PROSITE" id="PS50977"/>
    </source>
</evidence>
<keyword evidence="1 2" id="KW-0238">DNA-binding</keyword>
<proteinExistence type="predicted"/>
<evidence type="ECO:0000256" key="1">
    <source>
        <dbReference type="ARBA" id="ARBA00023125"/>
    </source>
</evidence>
<evidence type="ECO:0000256" key="3">
    <source>
        <dbReference type="SAM" id="MobiDB-lite"/>
    </source>
</evidence>
<name>A0AAP9EVL8_GLUTH</name>